<feature type="region of interest" description="Disordered" evidence="1">
    <location>
        <begin position="144"/>
        <end position="170"/>
    </location>
</feature>
<name>A0A8K0UUR7_9AGAR</name>
<sequence length="332" mass="36305">MAFPLSSPSTPPLLLTAPAVDPVTGAFAQAINSMQLFQSERDTPVIDSFPTPESSPLYPRRPKSSHNTHEAPLCIWKVMYSHIPQYHPFSSQDTSQPEAEITPLAILTHASSAPARSLPTPPFHIIVAIRRPPDSSPMLVDDMFSPGSSAASTSKSTPLKAPLPRRPAGSEMSRIRLQFAAEKAAHRDRSEVRRPDYLKRTKRPSADLEDGYDTDDVLVLNGKSTANTGVLESPVKGRRIGQFQKTSEESFEESLLASGYTPYGDRPAYTEAQTPPTAAIGKARATLSQPAMGWLQHETPASAQKSSQRRNNKPSREGIPSEKEVKKPPRHV</sequence>
<feature type="region of interest" description="Disordered" evidence="1">
    <location>
        <begin position="44"/>
        <end position="67"/>
    </location>
</feature>
<dbReference type="EMBL" id="JAEVFJ010000008">
    <property type="protein sequence ID" value="KAH8103053.1"/>
    <property type="molecule type" value="Genomic_DNA"/>
</dbReference>
<keyword evidence="3" id="KW-1185">Reference proteome</keyword>
<protein>
    <submittedName>
        <fullName evidence="2">Uncharacterized protein</fullName>
    </submittedName>
</protein>
<organism evidence="2 3">
    <name type="scientific">Cristinia sonorae</name>
    <dbReference type="NCBI Taxonomy" id="1940300"/>
    <lineage>
        <taxon>Eukaryota</taxon>
        <taxon>Fungi</taxon>
        <taxon>Dikarya</taxon>
        <taxon>Basidiomycota</taxon>
        <taxon>Agaricomycotina</taxon>
        <taxon>Agaricomycetes</taxon>
        <taxon>Agaricomycetidae</taxon>
        <taxon>Agaricales</taxon>
        <taxon>Pleurotineae</taxon>
        <taxon>Stephanosporaceae</taxon>
        <taxon>Cristinia</taxon>
    </lineage>
</organism>
<reference evidence="2" key="1">
    <citation type="journal article" date="2021" name="New Phytol.">
        <title>Evolutionary innovations through gain and loss of genes in the ectomycorrhizal Boletales.</title>
        <authorList>
            <person name="Wu G."/>
            <person name="Miyauchi S."/>
            <person name="Morin E."/>
            <person name="Kuo A."/>
            <person name="Drula E."/>
            <person name="Varga T."/>
            <person name="Kohler A."/>
            <person name="Feng B."/>
            <person name="Cao Y."/>
            <person name="Lipzen A."/>
            <person name="Daum C."/>
            <person name="Hundley H."/>
            <person name="Pangilinan J."/>
            <person name="Johnson J."/>
            <person name="Barry K."/>
            <person name="LaButti K."/>
            <person name="Ng V."/>
            <person name="Ahrendt S."/>
            <person name="Min B."/>
            <person name="Choi I.G."/>
            <person name="Park H."/>
            <person name="Plett J.M."/>
            <person name="Magnuson J."/>
            <person name="Spatafora J.W."/>
            <person name="Nagy L.G."/>
            <person name="Henrissat B."/>
            <person name="Grigoriev I.V."/>
            <person name="Yang Z.L."/>
            <person name="Xu J."/>
            <person name="Martin F.M."/>
        </authorList>
    </citation>
    <scope>NUCLEOTIDE SEQUENCE</scope>
    <source>
        <strain evidence="2">KKN 215</strain>
    </source>
</reference>
<comment type="caution">
    <text evidence="2">The sequence shown here is derived from an EMBL/GenBank/DDBJ whole genome shotgun (WGS) entry which is preliminary data.</text>
</comment>
<proteinExistence type="predicted"/>
<dbReference type="AlphaFoldDB" id="A0A8K0UUR7"/>
<feature type="compositionally biased region" description="Basic and acidic residues" evidence="1">
    <location>
        <begin position="314"/>
        <end position="332"/>
    </location>
</feature>
<dbReference type="OrthoDB" id="436852at2759"/>
<gene>
    <name evidence="2" type="ORF">BXZ70DRAFT_1063122</name>
</gene>
<feature type="region of interest" description="Disordered" evidence="1">
    <location>
        <begin position="266"/>
        <end position="332"/>
    </location>
</feature>
<evidence type="ECO:0000313" key="3">
    <source>
        <dbReference type="Proteomes" id="UP000813824"/>
    </source>
</evidence>
<feature type="compositionally biased region" description="Low complexity" evidence="1">
    <location>
        <begin position="145"/>
        <end position="158"/>
    </location>
</feature>
<evidence type="ECO:0000313" key="2">
    <source>
        <dbReference type="EMBL" id="KAH8103053.1"/>
    </source>
</evidence>
<accession>A0A8K0UUR7</accession>
<dbReference type="Proteomes" id="UP000813824">
    <property type="component" value="Unassembled WGS sequence"/>
</dbReference>
<evidence type="ECO:0000256" key="1">
    <source>
        <dbReference type="SAM" id="MobiDB-lite"/>
    </source>
</evidence>